<evidence type="ECO:0000313" key="11">
    <source>
        <dbReference type="Proteomes" id="UP000663826"/>
    </source>
</evidence>
<comment type="caution">
    <text evidence="10">The sequence shown here is derived from an EMBL/GenBank/DDBJ whole genome shotgun (WGS) entry which is preliminary data.</text>
</comment>
<comment type="subcellular location">
    <subcellularLocation>
        <location evidence="1">Membrane</location>
        <topology evidence="1">Multi-pass membrane protein</topology>
    </subcellularLocation>
</comment>
<evidence type="ECO:0000256" key="1">
    <source>
        <dbReference type="ARBA" id="ARBA00004141"/>
    </source>
</evidence>
<dbReference type="InterPro" id="IPR003439">
    <property type="entry name" value="ABC_transporter-like_ATP-bd"/>
</dbReference>
<evidence type="ECO:0000256" key="5">
    <source>
        <dbReference type="ARBA" id="ARBA00022840"/>
    </source>
</evidence>
<dbReference type="PROSITE" id="PS00211">
    <property type="entry name" value="ABC_TRANSPORTER_1"/>
    <property type="match status" value="1"/>
</dbReference>
<dbReference type="GO" id="GO:0016887">
    <property type="term" value="F:ATP hydrolysis activity"/>
    <property type="evidence" value="ECO:0007669"/>
    <property type="project" value="InterPro"/>
</dbReference>
<sequence>MASEANASPGASALPPPPTYDLVVDGYTIAIPPPRSVLPLPGFLRSKSSESEQGTIIRDVSLRCESGEMMAIIGGSGSGKTTLLHALVGRLANLPVTGGQVRYEPAGISLDAKESASLSARKMKDRIGFVRQHDYLLEHLTVRETLDYAAALRLPSSISSSTRRLIVDQTIRELGLGDTADTVVGGALRKGISGGERRRLTIALSLISLPSILALDEPTTGLDAFTAYALLQTLSSLARKGRTVIMSVHQPRSDAWELFDRIAVLSKGDVVFAGRREKCLGWFEDMGMGSPGDRADDGVAEKGSIDGGTDGGAGVNPLDWLIDICSVDPRDQGSAQRVTRLVQGWKDGGKGIADEHSPSRQSHILSDGIQRVPSIQPQEQEVLYANVDQEEGQPGSQPQVLQRPGLIRQTVVLTSRATKGVSRDYAQILGFACQSIGIAVLLGIAFLRLGESPSDIQSLKVRFRPR</sequence>
<dbReference type="Gene3D" id="3.40.50.300">
    <property type="entry name" value="P-loop containing nucleotide triphosphate hydrolases"/>
    <property type="match status" value="1"/>
</dbReference>
<feature type="domain" description="ABC transporter" evidence="9">
    <location>
        <begin position="38"/>
        <end position="292"/>
    </location>
</feature>
<keyword evidence="7 8" id="KW-0472">Membrane</keyword>
<dbReference type="SMART" id="SM00382">
    <property type="entry name" value="AAA"/>
    <property type="match status" value="1"/>
</dbReference>
<evidence type="ECO:0000313" key="10">
    <source>
        <dbReference type="EMBL" id="CAE6427202.1"/>
    </source>
</evidence>
<proteinExistence type="predicted"/>
<evidence type="ECO:0000256" key="7">
    <source>
        <dbReference type="ARBA" id="ARBA00023136"/>
    </source>
</evidence>
<name>A0A8H2XI19_9AGAM</name>
<reference evidence="10" key="1">
    <citation type="submission" date="2021-01" db="EMBL/GenBank/DDBJ databases">
        <authorList>
            <person name="Kaushik A."/>
        </authorList>
    </citation>
    <scope>NUCLEOTIDE SEQUENCE</scope>
    <source>
        <strain evidence="10">AG1-1B</strain>
    </source>
</reference>
<dbReference type="GO" id="GO:0016020">
    <property type="term" value="C:membrane"/>
    <property type="evidence" value="ECO:0007669"/>
    <property type="project" value="UniProtKB-SubCell"/>
</dbReference>
<dbReference type="InterPro" id="IPR050352">
    <property type="entry name" value="ABCG_transporters"/>
</dbReference>
<dbReference type="InterPro" id="IPR017871">
    <property type="entry name" value="ABC_transporter-like_CS"/>
</dbReference>
<evidence type="ECO:0000256" key="8">
    <source>
        <dbReference type="SAM" id="Phobius"/>
    </source>
</evidence>
<dbReference type="InterPro" id="IPR027417">
    <property type="entry name" value="P-loop_NTPase"/>
</dbReference>
<dbReference type="GO" id="GO:0042626">
    <property type="term" value="F:ATPase-coupled transmembrane transporter activity"/>
    <property type="evidence" value="ECO:0007669"/>
    <property type="project" value="TreeGrafter"/>
</dbReference>
<dbReference type="Pfam" id="PF00005">
    <property type="entry name" value="ABC_tran"/>
    <property type="match status" value="1"/>
</dbReference>
<dbReference type="InterPro" id="IPR003593">
    <property type="entry name" value="AAA+_ATPase"/>
</dbReference>
<evidence type="ECO:0000256" key="6">
    <source>
        <dbReference type="ARBA" id="ARBA00022989"/>
    </source>
</evidence>
<dbReference type="Proteomes" id="UP000663826">
    <property type="component" value="Unassembled WGS sequence"/>
</dbReference>
<evidence type="ECO:0000256" key="4">
    <source>
        <dbReference type="ARBA" id="ARBA00022741"/>
    </source>
</evidence>
<dbReference type="AlphaFoldDB" id="A0A8H2XI19"/>
<evidence type="ECO:0000256" key="2">
    <source>
        <dbReference type="ARBA" id="ARBA00022448"/>
    </source>
</evidence>
<dbReference type="PANTHER" id="PTHR48041">
    <property type="entry name" value="ABC TRANSPORTER G FAMILY MEMBER 28"/>
    <property type="match status" value="1"/>
</dbReference>
<protein>
    <recommendedName>
        <fullName evidence="9">ABC transporter domain-containing protein</fullName>
    </recommendedName>
</protein>
<dbReference type="PANTHER" id="PTHR48041:SF91">
    <property type="entry name" value="ABC TRANSPORTER G FAMILY MEMBER 28"/>
    <property type="match status" value="1"/>
</dbReference>
<keyword evidence="4" id="KW-0547">Nucleotide-binding</keyword>
<keyword evidence="2" id="KW-0813">Transport</keyword>
<evidence type="ECO:0000256" key="3">
    <source>
        <dbReference type="ARBA" id="ARBA00022692"/>
    </source>
</evidence>
<evidence type="ECO:0000259" key="9">
    <source>
        <dbReference type="PROSITE" id="PS50893"/>
    </source>
</evidence>
<gene>
    <name evidence="10" type="ORF">RDB_LOCUS56619</name>
</gene>
<organism evidence="10 11">
    <name type="scientific">Rhizoctonia solani</name>
    <dbReference type="NCBI Taxonomy" id="456999"/>
    <lineage>
        <taxon>Eukaryota</taxon>
        <taxon>Fungi</taxon>
        <taxon>Dikarya</taxon>
        <taxon>Basidiomycota</taxon>
        <taxon>Agaricomycotina</taxon>
        <taxon>Agaricomycetes</taxon>
        <taxon>Cantharellales</taxon>
        <taxon>Ceratobasidiaceae</taxon>
        <taxon>Rhizoctonia</taxon>
    </lineage>
</organism>
<keyword evidence="6 8" id="KW-1133">Transmembrane helix</keyword>
<feature type="transmembrane region" description="Helical" evidence="8">
    <location>
        <begin position="425"/>
        <end position="447"/>
    </location>
</feature>
<keyword evidence="3 8" id="KW-0812">Transmembrane</keyword>
<dbReference type="GO" id="GO:0005524">
    <property type="term" value="F:ATP binding"/>
    <property type="evidence" value="ECO:0007669"/>
    <property type="project" value="UniProtKB-KW"/>
</dbReference>
<dbReference type="EMBL" id="CAJMWQ010000997">
    <property type="protein sequence ID" value="CAE6427202.1"/>
    <property type="molecule type" value="Genomic_DNA"/>
</dbReference>
<dbReference type="PROSITE" id="PS50893">
    <property type="entry name" value="ABC_TRANSPORTER_2"/>
    <property type="match status" value="1"/>
</dbReference>
<accession>A0A8H2XI19</accession>
<dbReference type="SUPFAM" id="SSF52540">
    <property type="entry name" value="P-loop containing nucleoside triphosphate hydrolases"/>
    <property type="match status" value="1"/>
</dbReference>
<keyword evidence="5" id="KW-0067">ATP-binding</keyword>